<feature type="region of interest" description="Disordered" evidence="10">
    <location>
        <begin position="230"/>
        <end position="261"/>
    </location>
</feature>
<protein>
    <submittedName>
        <fullName evidence="12">Chlorophyll a-b binding protein 8, chloroplastic</fullName>
    </submittedName>
</protein>
<feature type="compositionally biased region" description="Low complexity" evidence="10">
    <location>
        <begin position="232"/>
        <end position="261"/>
    </location>
</feature>
<reference evidence="12 13" key="1">
    <citation type="journal article" date="2017" name="Mol. Biol. Evol.">
        <title>The 4-celled Tetrabaena socialis nuclear genome reveals the essential components for genetic control of cell number at the origin of multicellularity in the volvocine lineage.</title>
        <authorList>
            <person name="Featherston J."/>
            <person name="Arakaki Y."/>
            <person name="Hanschen E.R."/>
            <person name="Ferris P.J."/>
            <person name="Michod R.E."/>
            <person name="Olson B.J.S.C."/>
            <person name="Nozaki H."/>
            <person name="Durand P.M."/>
        </authorList>
    </citation>
    <scope>NUCLEOTIDE SEQUENCE [LARGE SCALE GENOMIC DNA]</scope>
    <source>
        <strain evidence="12 13">NIES-571</strain>
    </source>
</reference>
<dbReference type="InterPro" id="IPR022796">
    <property type="entry name" value="Chloroa_b-bind"/>
</dbReference>
<evidence type="ECO:0000313" key="12">
    <source>
        <dbReference type="EMBL" id="PNH06788.1"/>
    </source>
</evidence>
<dbReference type="InterPro" id="IPR022051">
    <property type="entry name" value="DUF3611"/>
</dbReference>
<keyword evidence="7 11" id="KW-1133">Transmembrane helix</keyword>
<evidence type="ECO:0000256" key="7">
    <source>
        <dbReference type="ARBA" id="ARBA00022989"/>
    </source>
</evidence>
<keyword evidence="8 11" id="KW-0472">Membrane</keyword>
<evidence type="ECO:0000256" key="6">
    <source>
        <dbReference type="ARBA" id="ARBA00022968"/>
    </source>
</evidence>
<dbReference type="GO" id="GO:0035269">
    <property type="term" value="P:protein O-linked glycosylation via mannose"/>
    <property type="evidence" value="ECO:0007669"/>
    <property type="project" value="TreeGrafter"/>
</dbReference>
<dbReference type="EMBL" id="PGGS01000215">
    <property type="protein sequence ID" value="PNH06788.1"/>
    <property type="molecule type" value="Genomic_DNA"/>
</dbReference>
<feature type="compositionally biased region" description="Basic residues" evidence="10">
    <location>
        <begin position="670"/>
        <end position="681"/>
    </location>
</feature>
<evidence type="ECO:0000256" key="10">
    <source>
        <dbReference type="SAM" id="MobiDB-lite"/>
    </source>
</evidence>
<feature type="transmembrane region" description="Helical" evidence="11">
    <location>
        <begin position="135"/>
        <end position="155"/>
    </location>
</feature>
<organism evidence="12 13">
    <name type="scientific">Tetrabaena socialis</name>
    <dbReference type="NCBI Taxonomy" id="47790"/>
    <lineage>
        <taxon>Eukaryota</taxon>
        <taxon>Viridiplantae</taxon>
        <taxon>Chlorophyta</taxon>
        <taxon>core chlorophytes</taxon>
        <taxon>Chlorophyceae</taxon>
        <taxon>CS clade</taxon>
        <taxon>Chlamydomonadales</taxon>
        <taxon>Tetrabaenaceae</taxon>
        <taxon>Tetrabaena</taxon>
    </lineage>
</organism>
<feature type="region of interest" description="Disordered" evidence="10">
    <location>
        <begin position="666"/>
        <end position="689"/>
    </location>
</feature>
<keyword evidence="4" id="KW-0934">Plastid</keyword>
<evidence type="ECO:0000256" key="11">
    <source>
        <dbReference type="SAM" id="Phobius"/>
    </source>
</evidence>
<keyword evidence="13" id="KW-1185">Reference proteome</keyword>
<dbReference type="GO" id="GO:0015020">
    <property type="term" value="F:glucuronosyltransferase activity"/>
    <property type="evidence" value="ECO:0007669"/>
    <property type="project" value="TreeGrafter"/>
</dbReference>
<proteinExistence type="predicted"/>
<keyword evidence="6" id="KW-0735">Signal-anchor</keyword>
<evidence type="ECO:0000256" key="9">
    <source>
        <dbReference type="ARBA" id="ARBA00023180"/>
    </source>
</evidence>
<feature type="compositionally biased region" description="Basic and acidic residues" evidence="10">
    <location>
        <begin position="548"/>
        <end position="561"/>
    </location>
</feature>
<dbReference type="AlphaFoldDB" id="A0A2J8A2S2"/>
<dbReference type="InterPro" id="IPR051292">
    <property type="entry name" value="Xyl/GlcA_transferase"/>
</dbReference>
<dbReference type="GO" id="GO:0009507">
    <property type="term" value="C:chloroplast"/>
    <property type="evidence" value="ECO:0007669"/>
    <property type="project" value="UniProtKB-SubCell"/>
</dbReference>
<dbReference type="PANTHER" id="PTHR12270:SF52">
    <property type="entry name" value="GLYCOSYLTRANSFERASE-LIKE PROTEIN GNT13-RELATED"/>
    <property type="match status" value="1"/>
</dbReference>
<dbReference type="Pfam" id="PF12263">
    <property type="entry name" value="DUF3611"/>
    <property type="match status" value="1"/>
</dbReference>
<dbReference type="OrthoDB" id="5900at2759"/>
<evidence type="ECO:0000256" key="8">
    <source>
        <dbReference type="ARBA" id="ARBA00023136"/>
    </source>
</evidence>
<evidence type="ECO:0000256" key="2">
    <source>
        <dbReference type="ARBA" id="ARBA00004606"/>
    </source>
</evidence>
<evidence type="ECO:0000256" key="4">
    <source>
        <dbReference type="ARBA" id="ARBA00022640"/>
    </source>
</evidence>
<sequence length="957" mass="102309">MECLHASRVGVLVRTRASTSERVRLIAPHASARRPSQLPRRASFPAPIRQQEAPCGRPAPEVSCPAVDYGGGYPSAPELPPERMGEAARRALQRASGAVGRYGWLSFWAQLTLSVVGGVILLFSVAFTSQSGPKASLYLTLVGILAGFLSTFWNFGYTRTALKMQSYLDAAPGQEVPKVKKQQVVDMVTRGIFINMVGLASTLAGVQALVGMLVTKTLSYIIGGKSIGSGASGSSNSRGPGASNESRSAPSSSAASAPSAAAPPLLPGTDVDLLSPARLAFRNSGAGASPSGRPPPDTAARLLVLPTAASLSYLDGTLPGDFGFDPLGLFDPANGSAGLLSQRWLHTAEAVHGRWAMLGAAGCLAPEYLAHEKIIPKATGLLWFQTGFLPPASAGFDYGVPIAGLFAVQMLAMGAAEGLRLAEYLRPGSLLGAGLLGLGRLVAITCTGSGAYPGGALFNPLGLGERPAVMREYQQAEVRHGRLAMLACLGYFAQAVVTGEGPYDNWVRHLEEPGEYNVLTLLGSVLGGRAGGAAVCQPPGRPLRSRHGRQETVPEERREAAGAEATEAPSPAAPAARGEALRACYNKRYDPKPAVFEDFLRGSETRLHLHKVLCSGGRNSSALPLTIFTSATLERLAALEAQCRSYPGPLAAAIWVPLLLQQQRRDKNDKRVKKDKKGKRKRGEDRSGWSLTVESEEQLRTTTDAVQQMIDRLEHTAANASASTSASLVQPCELTALLLTERLADPALAGLLPINSLRNAALLAVATPLAAMVDVDLAPSASLAAEVLRPGSESLERVVRGCGEGRSAWILPAWETYEWLGTDAGVSVAEQAVRGRLPPGHGPTNFTRWMDGEQLPYQVRYDTHFEPWFIIDRRLSPPYDARFRGYGWNKVVNVQHVALSNFSFTVEPAAWLVHRPHKRSRGQELFSWGWSSGADRRKEENRGTAGKGIQRYVERQV</sequence>
<dbReference type="GO" id="GO:0016020">
    <property type="term" value="C:membrane"/>
    <property type="evidence" value="ECO:0007669"/>
    <property type="project" value="UniProtKB-SubCell"/>
</dbReference>
<dbReference type="Proteomes" id="UP000236333">
    <property type="component" value="Unassembled WGS sequence"/>
</dbReference>
<dbReference type="Gene3D" id="1.10.3460.10">
    <property type="entry name" value="Chlorophyll a/b binding protein domain"/>
    <property type="match status" value="1"/>
</dbReference>
<feature type="transmembrane region" description="Helical" evidence="11">
    <location>
        <begin position="102"/>
        <end position="123"/>
    </location>
</feature>
<evidence type="ECO:0000313" key="13">
    <source>
        <dbReference type="Proteomes" id="UP000236333"/>
    </source>
</evidence>
<dbReference type="GO" id="GO:0042285">
    <property type="term" value="F:xylosyltransferase activity"/>
    <property type="evidence" value="ECO:0007669"/>
    <property type="project" value="TreeGrafter"/>
</dbReference>
<keyword evidence="5 11" id="KW-0812">Transmembrane</keyword>
<evidence type="ECO:0000256" key="3">
    <source>
        <dbReference type="ARBA" id="ARBA00022528"/>
    </source>
</evidence>
<feature type="transmembrane region" description="Helical" evidence="11">
    <location>
        <begin position="192"/>
        <end position="214"/>
    </location>
</feature>
<feature type="compositionally biased region" description="Low complexity" evidence="10">
    <location>
        <begin position="562"/>
        <end position="576"/>
    </location>
</feature>
<accession>A0A2J8A2S2</accession>
<comment type="caution">
    <text evidence="12">The sequence shown here is derived from an EMBL/GenBank/DDBJ whole genome shotgun (WGS) entry which is preliminary data.</text>
</comment>
<dbReference type="PANTHER" id="PTHR12270">
    <property type="entry name" value="GLYCOSYLTRANSFERASE-RELATED"/>
    <property type="match status" value="1"/>
</dbReference>
<dbReference type="SUPFAM" id="SSF103511">
    <property type="entry name" value="Chlorophyll a-b binding protein"/>
    <property type="match status" value="1"/>
</dbReference>
<keyword evidence="9" id="KW-0325">Glycoprotein</keyword>
<evidence type="ECO:0000256" key="1">
    <source>
        <dbReference type="ARBA" id="ARBA00004229"/>
    </source>
</evidence>
<dbReference type="Pfam" id="PF00504">
    <property type="entry name" value="Chloroa_b-bind"/>
    <property type="match status" value="1"/>
</dbReference>
<gene>
    <name evidence="12" type="ORF">TSOC_006813</name>
</gene>
<comment type="subcellular location">
    <subcellularLocation>
        <location evidence="2">Membrane</location>
        <topology evidence="2">Single-pass type II membrane protein</topology>
    </subcellularLocation>
    <subcellularLocation>
        <location evidence="1">Plastid</location>
        <location evidence="1">Chloroplast</location>
    </subcellularLocation>
</comment>
<feature type="region of interest" description="Disordered" evidence="10">
    <location>
        <begin position="536"/>
        <end position="576"/>
    </location>
</feature>
<dbReference type="Pfam" id="PF13896">
    <property type="entry name" value="Glyco_transf_49"/>
    <property type="match status" value="1"/>
</dbReference>
<keyword evidence="3" id="KW-0150">Chloroplast</keyword>
<evidence type="ECO:0000256" key="5">
    <source>
        <dbReference type="ARBA" id="ARBA00022692"/>
    </source>
</evidence>
<name>A0A2J8A2S2_9CHLO</name>